<name>A0A9P5CBP5_9HYPO</name>
<proteinExistence type="predicted"/>
<evidence type="ECO:0000313" key="2">
    <source>
        <dbReference type="Proteomes" id="UP000801864"/>
    </source>
</evidence>
<reference evidence="1 2" key="1">
    <citation type="submission" date="2018-06" db="EMBL/GenBank/DDBJ databases">
        <title>Genome analysis of cellulolytic fungus Trichoderma lentiforme CFAM-422.</title>
        <authorList>
            <person name="Steindorff A.S."/>
            <person name="Formighieri E.F."/>
            <person name="Midorikawa G.E.O."/>
            <person name="Tamietti M.S."/>
            <person name="Ramos E.Z."/>
            <person name="Silva A.S."/>
            <person name="Bon E.P.S."/>
            <person name="Mendes T.D."/>
            <person name="Damaso M.C.T."/>
            <person name="Favaro L.C.L."/>
        </authorList>
    </citation>
    <scope>NUCLEOTIDE SEQUENCE [LARGE SCALE GENOMIC DNA]</scope>
    <source>
        <strain evidence="1 2">CFAM-422</strain>
    </source>
</reference>
<sequence>MPSPWRESTWWSESRSFYKLLLNFGASEATDPRDLVYALRGMSSDLADKYDSSLFPNYEKPQDKLAHDVFQYIYAFDVNKIKEVSGFYSMRKVVSNLPRLETDICRFLAGQTKVLASQDIIEVAAPDGKLPRYRGKEFTIDDEVLVRAAANLNAAEAVFEVFSCHQGQSRPIITEQYLIAAAKNPKSGPSAMRFLLSLKTQVYGGSPLSKAVAAITTHDLNLRGKIHRILRQQENNNNNTIASILTVAADICSSSFQQEIIRILLQHIERSNEIMSEVLAAAADIQLDYSKAELMRNLLEQENNSDESISKILTIAAGIRSHGSDILEGFLRVNPDFDISGDAAIAAMGHWPGDDKIGYIAVLCRHFPNLGIRLDSGKLPAY</sequence>
<gene>
    <name evidence="1" type="ORF">CFAM422_008803</name>
</gene>
<keyword evidence="2" id="KW-1185">Reference proteome</keyword>
<dbReference type="EMBL" id="QLNT01000016">
    <property type="protein sequence ID" value="KAF3066670.1"/>
    <property type="molecule type" value="Genomic_DNA"/>
</dbReference>
<comment type="caution">
    <text evidence="1">The sequence shown here is derived from an EMBL/GenBank/DDBJ whole genome shotgun (WGS) entry which is preliminary data.</text>
</comment>
<dbReference type="AlphaFoldDB" id="A0A9P5CBP5"/>
<organism evidence="1 2">
    <name type="scientific">Trichoderma lentiforme</name>
    <dbReference type="NCBI Taxonomy" id="1567552"/>
    <lineage>
        <taxon>Eukaryota</taxon>
        <taxon>Fungi</taxon>
        <taxon>Dikarya</taxon>
        <taxon>Ascomycota</taxon>
        <taxon>Pezizomycotina</taxon>
        <taxon>Sordariomycetes</taxon>
        <taxon>Hypocreomycetidae</taxon>
        <taxon>Hypocreales</taxon>
        <taxon>Hypocreaceae</taxon>
        <taxon>Trichoderma</taxon>
    </lineage>
</organism>
<evidence type="ECO:0000313" key="1">
    <source>
        <dbReference type="EMBL" id="KAF3066670.1"/>
    </source>
</evidence>
<dbReference type="Proteomes" id="UP000801864">
    <property type="component" value="Unassembled WGS sequence"/>
</dbReference>
<protein>
    <submittedName>
        <fullName evidence="1">Uncharacterized protein</fullName>
    </submittedName>
</protein>
<accession>A0A9P5CBP5</accession>